<evidence type="ECO:0000256" key="1">
    <source>
        <dbReference type="ARBA" id="ARBA00004383"/>
    </source>
</evidence>
<keyword evidence="7" id="KW-0653">Protein transport</keyword>
<evidence type="ECO:0000256" key="7">
    <source>
        <dbReference type="ARBA" id="ARBA00022927"/>
    </source>
</evidence>
<dbReference type="SUPFAM" id="SSF74653">
    <property type="entry name" value="TolA/TonB C-terminal domain"/>
    <property type="match status" value="1"/>
</dbReference>
<proteinExistence type="inferred from homology"/>
<keyword evidence="4" id="KW-1003">Cell membrane</keyword>
<comment type="subcellular location">
    <subcellularLocation>
        <location evidence="1">Cell inner membrane</location>
        <topology evidence="1">Single-pass membrane protein</topology>
        <orientation evidence="1">Periplasmic side</orientation>
    </subcellularLocation>
</comment>
<feature type="region of interest" description="Disordered" evidence="10">
    <location>
        <begin position="93"/>
        <end position="162"/>
    </location>
</feature>
<dbReference type="EMBL" id="CP022684">
    <property type="protein sequence ID" value="AUM12481.1"/>
    <property type="molecule type" value="Genomic_DNA"/>
</dbReference>
<keyword evidence="5" id="KW-0997">Cell inner membrane</keyword>
<comment type="similarity">
    <text evidence="2">Belongs to the TonB family.</text>
</comment>
<evidence type="ECO:0000256" key="4">
    <source>
        <dbReference type="ARBA" id="ARBA00022475"/>
    </source>
</evidence>
<keyword evidence="9" id="KW-0472">Membrane</keyword>
<evidence type="ECO:0000256" key="8">
    <source>
        <dbReference type="ARBA" id="ARBA00022989"/>
    </source>
</evidence>
<evidence type="ECO:0000259" key="11">
    <source>
        <dbReference type="PROSITE" id="PS52015"/>
    </source>
</evidence>
<dbReference type="GO" id="GO:0055085">
    <property type="term" value="P:transmembrane transport"/>
    <property type="evidence" value="ECO:0007669"/>
    <property type="project" value="InterPro"/>
</dbReference>
<dbReference type="GO" id="GO:0005886">
    <property type="term" value="C:plasma membrane"/>
    <property type="evidence" value="ECO:0007669"/>
    <property type="project" value="UniProtKB-SubCell"/>
</dbReference>
<dbReference type="AlphaFoldDB" id="A0A2K9LJY4"/>
<sequence>MKLTHWSLGFVIALLLHVALLLGVPEIEPFGTGSAQFEGRQGHEIGLGQLGAYRSREETTAPEPIQEPEPVAPEPEPVLKTVEMVAPPPEAVQVNTTEQPPEQEQVEEPKPEPETEPESILPPPTEEDVTDAKVKAEATQDAMREGTGTQQQHSGGGRSGNAKSYFAELMAWLEQHKDYPAELKKQKQQGVVVLTFSINKNGEVLTAKIKRSSGFPILDQAALDMLAKADPVPAIPDSMNRDRLLLSIPIEYSLNTH</sequence>
<name>A0A2K9LJY4_9GAMM</name>
<dbReference type="PANTHER" id="PTHR33446">
    <property type="entry name" value="PROTEIN TONB-RELATED"/>
    <property type="match status" value="1"/>
</dbReference>
<feature type="region of interest" description="Disordered" evidence="10">
    <location>
        <begin position="55"/>
        <end position="78"/>
    </location>
</feature>
<evidence type="ECO:0000256" key="9">
    <source>
        <dbReference type="ARBA" id="ARBA00023136"/>
    </source>
</evidence>
<dbReference type="NCBIfam" id="TIGR01352">
    <property type="entry name" value="tonB_Cterm"/>
    <property type="match status" value="1"/>
</dbReference>
<evidence type="ECO:0000313" key="13">
    <source>
        <dbReference type="Proteomes" id="UP000235116"/>
    </source>
</evidence>
<accession>A0A2K9LJY4</accession>
<evidence type="ECO:0000256" key="5">
    <source>
        <dbReference type="ARBA" id="ARBA00022519"/>
    </source>
</evidence>
<feature type="compositionally biased region" description="Pro residues" evidence="10">
    <location>
        <begin position="65"/>
        <end position="76"/>
    </location>
</feature>
<dbReference type="PROSITE" id="PS52015">
    <property type="entry name" value="TONB_CTD"/>
    <property type="match status" value="1"/>
</dbReference>
<protein>
    <recommendedName>
        <fullName evidence="11">TonB C-terminal domain-containing protein</fullName>
    </recommendedName>
</protein>
<evidence type="ECO:0000256" key="2">
    <source>
        <dbReference type="ARBA" id="ARBA00006555"/>
    </source>
</evidence>
<gene>
    <name evidence="12" type="ORF">Kalk_08630</name>
</gene>
<organism evidence="12 13">
    <name type="scientific">Ketobacter alkanivorans</name>
    <dbReference type="NCBI Taxonomy" id="1917421"/>
    <lineage>
        <taxon>Bacteria</taxon>
        <taxon>Pseudomonadati</taxon>
        <taxon>Pseudomonadota</taxon>
        <taxon>Gammaproteobacteria</taxon>
        <taxon>Pseudomonadales</taxon>
        <taxon>Ketobacteraceae</taxon>
        <taxon>Ketobacter</taxon>
    </lineage>
</organism>
<evidence type="ECO:0000256" key="3">
    <source>
        <dbReference type="ARBA" id="ARBA00022448"/>
    </source>
</evidence>
<dbReference type="InterPro" id="IPR006260">
    <property type="entry name" value="TonB/TolA_C"/>
</dbReference>
<evidence type="ECO:0000313" key="12">
    <source>
        <dbReference type="EMBL" id="AUM12481.1"/>
    </source>
</evidence>
<dbReference type="GO" id="GO:0015031">
    <property type="term" value="P:protein transport"/>
    <property type="evidence" value="ECO:0007669"/>
    <property type="project" value="UniProtKB-KW"/>
</dbReference>
<dbReference type="RefSeq" id="WP_101893848.1">
    <property type="nucleotide sequence ID" value="NZ_CP022684.1"/>
</dbReference>
<reference evidence="13" key="1">
    <citation type="submission" date="2017-08" db="EMBL/GenBank/DDBJ databases">
        <title>Direct submision.</title>
        <authorList>
            <person name="Kim S.-J."/>
            <person name="Rhee S.-K."/>
        </authorList>
    </citation>
    <scope>NUCLEOTIDE SEQUENCE [LARGE SCALE GENOMIC DNA]</scope>
    <source>
        <strain evidence="13">GI5</strain>
    </source>
</reference>
<dbReference type="OrthoDB" id="9803361at2"/>
<feature type="domain" description="TonB C-terminal" evidence="11">
    <location>
        <begin position="164"/>
        <end position="257"/>
    </location>
</feature>
<dbReference type="Gene3D" id="3.30.1150.10">
    <property type="match status" value="1"/>
</dbReference>
<keyword evidence="3" id="KW-0813">Transport</keyword>
<dbReference type="Pfam" id="PF03544">
    <property type="entry name" value="TonB_C"/>
    <property type="match status" value="1"/>
</dbReference>
<dbReference type="InterPro" id="IPR051045">
    <property type="entry name" value="TonB-dependent_transducer"/>
</dbReference>
<feature type="compositionally biased region" description="Basic and acidic residues" evidence="10">
    <location>
        <begin position="130"/>
        <end position="144"/>
    </location>
</feature>
<evidence type="ECO:0000256" key="6">
    <source>
        <dbReference type="ARBA" id="ARBA00022692"/>
    </source>
</evidence>
<dbReference type="InterPro" id="IPR037682">
    <property type="entry name" value="TonB_C"/>
</dbReference>
<keyword evidence="6" id="KW-0812">Transmembrane</keyword>
<evidence type="ECO:0000256" key="10">
    <source>
        <dbReference type="SAM" id="MobiDB-lite"/>
    </source>
</evidence>
<keyword evidence="13" id="KW-1185">Reference proteome</keyword>
<dbReference type="Proteomes" id="UP000235116">
    <property type="component" value="Chromosome"/>
</dbReference>
<keyword evidence="8" id="KW-1133">Transmembrane helix</keyword>
<dbReference type="KEGG" id="kak:Kalk_08630"/>